<proteinExistence type="predicted"/>
<dbReference type="Proteomes" id="UP000825935">
    <property type="component" value="Chromosome 4"/>
</dbReference>
<sequence>MRATVSPRTCQQVSVLRISKARRLRPAFGTADYGKSTRVREKQRRPCPPFMRRRPTITQPRNGSGF</sequence>
<comment type="caution">
    <text evidence="2">The sequence shown here is derived from an EMBL/GenBank/DDBJ whole genome shotgun (WGS) entry which is preliminary data.</text>
</comment>
<accession>A0A8T2V354</accession>
<feature type="compositionally biased region" description="Basic residues" evidence="1">
    <location>
        <begin position="41"/>
        <end position="55"/>
    </location>
</feature>
<keyword evidence="3" id="KW-1185">Reference proteome</keyword>
<dbReference type="AlphaFoldDB" id="A0A8T2V354"/>
<evidence type="ECO:0000313" key="3">
    <source>
        <dbReference type="Proteomes" id="UP000825935"/>
    </source>
</evidence>
<organism evidence="2 3">
    <name type="scientific">Ceratopteris richardii</name>
    <name type="common">Triangle waterfern</name>
    <dbReference type="NCBI Taxonomy" id="49495"/>
    <lineage>
        <taxon>Eukaryota</taxon>
        <taxon>Viridiplantae</taxon>
        <taxon>Streptophyta</taxon>
        <taxon>Embryophyta</taxon>
        <taxon>Tracheophyta</taxon>
        <taxon>Polypodiopsida</taxon>
        <taxon>Polypodiidae</taxon>
        <taxon>Polypodiales</taxon>
        <taxon>Pteridineae</taxon>
        <taxon>Pteridaceae</taxon>
        <taxon>Parkerioideae</taxon>
        <taxon>Ceratopteris</taxon>
    </lineage>
</organism>
<dbReference type="EMBL" id="CM035409">
    <property type="protein sequence ID" value="KAH7440205.1"/>
    <property type="molecule type" value="Genomic_DNA"/>
</dbReference>
<gene>
    <name evidence="2" type="ORF">KP509_04G096300</name>
</gene>
<feature type="region of interest" description="Disordered" evidence="1">
    <location>
        <begin position="27"/>
        <end position="66"/>
    </location>
</feature>
<protein>
    <submittedName>
        <fullName evidence="2">Uncharacterized protein</fullName>
    </submittedName>
</protein>
<evidence type="ECO:0000313" key="2">
    <source>
        <dbReference type="EMBL" id="KAH7440205.1"/>
    </source>
</evidence>
<name>A0A8T2V354_CERRI</name>
<feature type="compositionally biased region" description="Polar residues" evidence="1">
    <location>
        <begin position="56"/>
        <end position="66"/>
    </location>
</feature>
<reference evidence="2" key="1">
    <citation type="submission" date="2021-08" db="EMBL/GenBank/DDBJ databases">
        <title>WGS assembly of Ceratopteris richardii.</title>
        <authorList>
            <person name="Marchant D.B."/>
            <person name="Chen G."/>
            <person name="Jenkins J."/>
            <person name="Shu S."/>
            <person name="Leebens-Mack J."/>
            <person name="Grimwood J."/>
            <person name="Schmutz J."/>
            <person name="Soltis P."/>
            <person name="Soltis D."/>
            <person name="Chen Z.-H."/>
        </authorList>
    </citation>
    <scope>NUCLEOTIDE SEQUENCE</scope>
    <source>
        <strain evidence="2">Whitten #5841</strain>
        <tissue evidence="2">Leaf</tissue>
    </source>
</reference>
<evidence type="ECO:0000256" key="1">
    <source>
        <dbReference type="SAM" id="MobiDB-lite"/>
    </source>
</evidence>